<keyword evidence="6" id="KW-1185">Reference proteome</keyword>
<reference evidence="5 6" key="1">
    <citation type="journal article" date="2019" name="Appl. Environ. Microbiol.">
        <title>Environmental Evidence and Genomic Insight of Iron-oxidizing Bacteria Preference Towards More Corrosion Resistant Stainless Steel at Higher Salinities.</title>
        <authorList>
            <person name="Garrison C.E."/>
            <person name="Price K.A."/>
            <person name="Field E.K."/>
        </authorList>
    </citation>
    <scope>NUCLEOTIDE SEQUENCE [LARGE SCALE GENOMIC DNA]</scope>
    <source>
        <strain evidence="5 6">P3</strain>
    </source>
</reference>
<dbReference type="SMART" id="SM00448">
    <property type="entry name" value="REC"/>
    <property type="match status" value="1"/>
</dbReference>
<dbReference type="SUPFAM" id="SSF109604">
    <property type="entry name" value="HD-domain/PDEase-like"/>
    <property type="match status" value="1"/>
</dbReference>
<dbReference type="SMART" id="SM00471">
    <property type="entry name" value="HDc"/>
    <property type="match status" value="1"/>
</dbReference>
<dbReference type="AlphaFoldDB" id="A0A5R9GX29"/>
<feature type="domain" description="HD-GYP" evidence="4">
    <location>
        <begin position="146"/>
        <end position="343"/>
    </location>
</feature>
<dbReference type="Pfam" id="PF13487">
    <property type="entry name" value="HD_5"/>
    <property type="match status" value="1"/>
</dbReference>
<protein>
    <submittedName>
        <fullName evidence="5">Response regulator</fullName>
    </submittedName>
</protein>
<dbReference type="Proteomes" id="UP000306585">
    <property type="component" value="Unassembled WGS sequence"/>
</dbReference>
<dbReference type="CDD" id="cd00077">
    <property type="entry name" value="HDc"/>
    <property type="match status" value="1"/>
</dbReference>
<dbReference type="InterPro" id="IPR052020">
    <property type="entry name" value="Cyclic_di-GMP/3'3'-cGAMP_PDE"/>
</dbReference>
<keyword evidence="2" id="KW-0597">Phosphoprotein</keyword>
<dbReference type="RefSeq" id="WP_138238196.1">
    <property type="nucleotide sequence ID" value="NZ_VBRY01000002.1"/>
</dbReference>
<evidence type="ECO:0000259" key="3">
    <source>
        <dbReference type="PROSITE" id="PS50110"/>
    </source>
</evidence>
<dbReference type="InterPro" id="IPR037522">
    <property type="entry name" value="HD_GYP_dom"/>
</dbReference>
<dbReference type="PROSITE" id="PS50110">
    <property type="entry name" value="RESPONSE_REGULATORY"/>
    <property type="match status" value="1"/>
</dbReference>
<gene>
    <name evidence="5" type="ORF">FEF65_02385</name>
</gene>
<dbReference type="FunFam" id="1.10.3210.10:FF:000018">
    <property type="entry name" value="Two-component system response regulator"/>
    <property type="match status" value="1"/>
</dbReference>
<dbReference type="SUPFAM" id="SSF52172">
    <property type="entry name" value="CheY-like"/>
    <property type="match status" value="1"/>
</dbReference>
<dbReference type="PANTHER" id="PTHR45228:SF1">
    <property type="entry name" value="CYCLIC DI-GMP PHOSPHODIESTERASE TM_0186"/>
    <property type="match status" value="1"/>
</dbReference>
<evidence type="ECO:0000313" key="6">
    <source>
        <dbReference type="Proteomes" id="UP000306585"/>
    </source>
</evidence>
<dbReference type="Pfam" id="PF00072">
    <property type="entry name" value="Response_reg"/>
    <property type="match status" value="1"/>
</dbReference>
<keyword evidence="1" id="KW-0378">Hydrolase</keyword>
<dbReference type="InterPro" id="IPR011006">
    <property type="entry name" value="CheY-like_superfamily"/>
</dbReference>
<sequence>MNILIVDDNPTNVMLLKHMIARLDECTPICFTDAAKGLAWCEEEKPDLLLVDYMMPDIDGVDFIRRFRKLSHCTDIPVIMITAEESKEVRYLALQAGANDFLNKPIDKTEFIARTNNMIRLRKNQFQLANRAEWLAKGIKRATEELLQREREALLLLSKAAEYRDPETGAHLNRMSHYSRLIARNLGFGEAEQEIMLEASPMHDVGKVGTPDDILLKKGRLTPEEFEVMKQHAICGYNILKQGSSRLMQVAAEIAATHHEKFNGTGYPLGLAGEDIPLRGRIVAVADVFDALTSERPYKKGWPVEQALEFLENERGKHFDPQCIDAFLLSLDEVLEIMNRFQEQ</sequence>
<evidence type="ECO:0000313" key="5">
    <source>
        <dbReference type="EMBL" id="TLS68577.1"/>
    </source>
</evidence>
<comment type="caution">
    <text evidence="5">The sequence shown here is derived from an EMBL/GenBank/DDBJ whole genome shotgun (WGS) entry which is preliminary data.</text>
</comment>
<proteinExistence type="predicted"/>
<organism evidence="5 6">
    <name type="scientific">Mariprofundus erugo</name>
    <dbReference type="NCBI Taxonomy" id="2528639"/>
    <lineage>
        <taxon>Bacteria</taxon>
        <taxon>Pseudomonadati</taxon>
        <taxon>Pseudomonadota</taxon>
        <taxon>Candidatius Mariprofundia</taxon>
        <taxon>Mariprofundales</taxon>
        <taxon>Mariprofundaceae</taxon>
        <taxon>Mariprofundus</taxon>
    </lineage>
</organism>
<dbReference type="GO" id="GO:0009214">
    <property type="term" value="P:cyclic nucleotide catabolic process"/>
    <property type="evidence" value="ECO:0007669"/>
    <property type="project" value="UniProtKB-ARBA"/>
</dbReference>
<dbReference type="GO" id="GO:0004112">
    <property type="term" value="F:cyclic-nucleotide phosphodiesterase activity"/>
    <property type="evidence" value="ECO:0007669"/>
    <property type="project" value="UniProtKB-ARBA"/>
</dbReference>
<evidence type="ECO:0000259" key="4">
    <source>
        <dbReference type="PROSITE" id="PS51832"/>
    </source>
</evidence>
<evidence type="ECO:0000256" key="2">
    <source>
        <dbReference type="PROSITE-ProRule" id="PRU00169"/>
    </source>
</evidence>
<evidence type="ECO:0000256" key="1">
    <source>
        <dbReference type="ARBA" id="ARBA00022801"/>
    </source>
</evidence>
<feature type="modified residue" description="4-aspartylphosphate" evidence="2">
    <location>
        <position position="52"/>
    </location>
</feature>
<dbReference type="InterPro" id="IPR003607">
    <property type="entry name" value="HD/PDEase_dom"/>
</dbReference>
<dbReference type="PANTHER" id="PTHR45228">
    <property type="entry name" value="CYCLIC DI-GMP PHOSPHODIESTERASE TM_0186-RELATED"/>
    <property type="match status" value="1"/>
</dbReference>
<dbReference type="Gene3D" id="1.10.3210.10">
    <property type="entry name" value="Hypothetical protein af1432"/>
    <property type="match status" value="1"/>
</dbReference>
<dbReference type="InterPro" id="IPR001789">
    <property type="entry name" value="Sig_transdc_resp-reg_receiver"/>
</dbReference>
<accession>A0A5R9GX29</accession>
<dbReference type="EMBL" id="VBRY01000002">
    <property type="protein sequence ID" value="TLS68577.1"/>
    <property type="molecule type" value="Genomic_DNA"/>
</dbReference>
<dbReference type="CDD" id="cd17551">
    <property type="entry name" value="REC_RpfG-like"/>
    <property type="match status" value="1"/>
</dbReference>
<dbReference type="GO" id="GO:0000160">
    <property type="term" value="P:phosphorelay signal transduction system"/>
    <property type="evidence" value="ECO:0007669"/>
    <property type="project" value="InterPro"/>
</dbReference>
<feature type="domain" description="Response regulatory" evidence="3">
    <location>
        <begin position="2"/>
        <end position="119"/>
    </location>
</feature>
<name>A0A5R9GX29_9PROT</name>
<dbReference type="Gene3D" id="3.40.50.2300">
    <property type="match status" value="1"/>
</dbReference>
<dbReference type="PROSITE" id="PS51832">
    <property type="entry name" value="HD_GYP"/>
    <property type="match status" value="1"/>
</dbReference>